<keyword evidence="8" id="KW-0067">ATP-binding</keyword>
<evidence type="ECO:0000256" key="9">
    <source>
        <dbReference type="SAM" id="MobiDB-lite"/>
    </source>
</evidence>
<dbReference type="InterPro" id="IPR036553">
    <property type="entry name" value="RPTC_insert"/>
</dbReference>
<dbReference type="InterPro" id="IPR013792">
    <property type="entry name" value="RNA3'P_cycl/enolpyr_Trfase_a/b"/>
</dbReference>
<dbReference type="GO" id="GO:0005634">
    <property type="term" value="C:nucleus"/>
    <property type="evidence" value="ECO:0007669"/>
    <property type="project" value="TreeGrafter"/>
</dbReference>
<dbReference type="KEGG" id="aqu:100640113"/>
<comment type="catalytic activity">
    <reaction evidence="6">
        <text>a 3'-end 3'-phospho-ribonucleotide-RNA + ATP = a 3'-end 2',3'-cyclophospho-ribonucleotide-RNA + AMP + diphosphate</text>
        <dbReference type="Rhea" id="RHEA:23976"/>
        <dbReference type="Rhea" id="RHEA-COMP:10463"/>
        <dbReference type="Rhea" id="RHEA-COMP:10464"/>
        <dbReference type="ChEBI" id="CHEBI:30616"/>
        <dbReference type="ChEBI" id="CHEBI:33019"/>
        <dbReference type="ChEBI" id="CHEBI:83062"/>
        <dbReference type="ChEBI" id="CHEBI:83064"/>
        <dbReference type="ChEBI" id="CHEBI:456215"/>
        <dbReference type="EC" id="6.5.1.4"/>
    </reaction>
</comment>
<keyword evidence="4" id="KW-0436">Ligase</keyword>
<evidence type="ECO:0000259" key="10">
    <source>
        <dbReference type="Pfam" id="PF01137"/>
    </source>
</evidence>
<feature type="binding site" evidence="8">
    <location>
        <begin position="335"/>
        <end position="339"/>
    </location>
    <ligand>
        <name>ATP</name>
        <dbReference type="ChEBI" id="CHEBI:30616"/>
    </ligand>
</feature>
<evidence type="ECO:0000256" key="3">
    <source>
        <dbReference type="ARBA" id="ARBA00021428"/>
    </source>
</evidence>
<dbReference type="PANTHER" id="PTHR11096">
    <property type="entry name" value="RNA 3' TERMINAL PHOSPHATE CYCLASE"/>
    <property type="match status" value="1"/>
</dbReference>
<dbReference type="STRING" id="400682.A0A1X7V059"/>
<evidence type="ECO:0000256" key="1">
    <source>
        <dbReference type="ARBA" id="ARBA00009206"/>
    </source>
</evidence>
<feature type="active site" description="Tele-AMP-histidine intermediate" evidence="7">
    <location>
        <position position="361"/>
    </location>
</feature>
<proteinExistence type="inferred from homology"/>
<dbReference type="OrthoDB" id="25029at2759"/>
<evidence type="ECO:0000259" key="11">
    <source>
        <dbReference type="Pfam" id="PF05189"/>
    </source>
</evidence>
<evidence type="ECO:0000313" key="13">
    <source>
        <dbReference type="Proteomes" id="UP000007879"/>
    </source>
</evidence>
<accession>A0A1X7V059</accession>
<organism evidence="12">
    <name type="scientific">Amphimedon queenslandica</name>
    <name type="common">Sponge</name>
    <dbReference type="NCBI Taxonomy" id="400682"/>
    <lineage>
        <taxon>Eukaryota</taxon>
        <taxon>Metazoa</taxon>
        <taxon>Porifera</taxon>
        <taxon>Demospongiae</taxon>
        <taxon>Heteroscleromorpha</taxon>
        <taxon>Haplosclerida</taxon>
        <taxon>Niphatidae</taxon>
        <taxon>Amphimedon</taxon>
    </lineage>
</organism>
<dbReference type="InterPro" id="IPR017770">
    <property type="entry name" value="RNA3'_term_phos_cyc_type_1"/>
</dbReference>
<evidence type="ECO:0000256" key="7">
    <source>
        <dbReference type="PIRSR" id="PIRSR005378-1"/>
    </source>
</evidence>
<evidence type="ECO:0000313" key="12">
    <source>
        <dbReference type="EnsemblMetazoa" id="Aqu2.1.33336_001"/>
    </source>
</evidence>
<dbReference type="OMA" id="WSPPIDY"/>
<feature type="compositionally biased region" description="Low complexity" evidence="9">
    <location>
        <begin position="1"/>
        <end position="10"/>
    </location>
</feature>
<dbReference type="NCBIfam" id="TIGR03399">
    <property type="entry name" value="RNA_3prim_cycl"/>
    <property type="match status" value="1"/>
</dbReference>
<feature type="domain" description="RNA 3'-terminal phosphate cyclase" evidence="10">
    <location>
        <begin position="50"/>
        <end position="379"/>
    </location>
</feature>
<evidence type="ECO:0000256" key="5">
    <source>
        <dbReference type="ARBA" id="ARBA00022741"/>
    </source>
</evidence>
<reference evidence="13" key="1">
    <citation type="journal article" date="2010" name="Nature">
        <title>The Amphimedon queenslandica genome and the evolution of animal complexity.</title>
        <authorList>
            <person name="Srivastava M."/>
            <person name="Simakov O."/>
            <person name="Chapman J."/>
            <person name="Fahey B."/>
            <person name="Gauthier M.E."/>
            <person name="Mitros T."/>
            <person name="Richards G.S."/>
            <person name="Conaco C."/>
            <person name="Dacre M."/>
            <person name="Hellsten U."/>
            <person name="Larroux C."/>
            <person name="Putnam N.H."/>
            <person name="Stanke M."/>
            <person name="Adamska M."/>
            <person name="Darling A."/>
            <person name="Degnan S.M."/>
            <person name="Oakley T.H."/>
            <person name="Plachetzki D.C."/>
            <person name="Zhai Y."/>
            <person name="Adamski M."/>
            <person name="Calcino A."/>
            <person name="Cummins S.F."/>
            <person name="Goodstein D.M."/>
            <person name="Harris C."/>
            <person name="Jackson D.J."/>
            <person name="Leys S.P."/>
            <person name="Shu S."/>
            <person name="Woodcroft B.J."/>
            <person name="Vervoort M."/>
            <person name="Kosik K.S."/>
            <person name="Manning G."/>
            <person name="Degnan B.M."/>
            <person name="Rokhsar D.S."/>
        </authorList>
    </citation>
    <scope>NUCLEOTIDE SEQUENCE [LARGE SCALE GENOMIC DNA]</scope>
</reference>
<dbReference type="InterPro" id="IPR000228">
    <property type="entry name" value="RNA3'_term_phos_cyc"/>
</dbReference>
<feature type="binding site" evidence="8">
    <location>
        <position position="141"/>
    </location>
    <ligand>
        <name>ATP</name>
        <dbReference type="ChEBI" id="CHEBI:30616"/>
    </ligand>
</feature>
<gene>
    <name evidence="12" type="primary">100640113</name>
</gene>
<dbReference type="Gene3D" id="3.65.10.20">
    <property type="entry name" value="RNA 3'-terminal phosphate cyclase domain"/>
    <property type="match status" value="1"/>
</dbReference>
<dbReference type="InterPro" id="IPR037136">
    <property type="entry name" value="RNA3'_phos_cyclase_dom_sf"/>
</dbReference>
<dbReference type="eggNOG" id="KOG3980">
    <property type="taxonomic scope" value="Eukaryota"/>
</dbReference>
<dbReference type="PIRSF" id="PIRSF005378">
    <property type="entry name" value="RNA3'_term_phos_cycl_euk"/>
    <property type="match status" value="1"/>
</dbReference>
<dbReference type="PANTHER" id="PTHR11096:SF0">
    <property type="entry name" value="RNA 3'-TERMINAL PHOSPHATE CYCLASE"/>
    <property type="match status" value="1"/>
</dbReference>
<evidence type="ECO:0000256" key="2">
    <source>
        <dbReference type="ARBA" id="ARBA00012725"/>
    </source>
</evidence>
<keyword evidence="5 8" id="KW-0547">Nucleotide-binding</keyword>
<sequence length="400" mass="42721">MAASRGTSSRGAGGTSGGKKKRAWKTAEQEDAKIPHLVLGDITEIDGSVKEGGGQILRISIALSCLLRKNVHISNIRAGRSTPGLRPQHLTGLQLVARICNGRLVGGSPGSTEVYFYPEAVQGGRHVADVKTAGSICLLLQIALPCLLFAKERSELLLRGGTDVDMAPPINYTLKVFKPLAEAMGVHFECTINQRGFFPKGRGEVLITLDPVHHLKPITLLDRGDINGITIEAFTAGLVHRKVSHEMIAAAKFILEKNISLATLPSGIKTDPKHLTEQEAFGNGSGIISVVTTTSGCVFGSAYNGSKTESADRCGQRVGEELVKVLSGEACVDDYMQDQLIILMALAKGCSRIKTGPLTLHTETAIHIVETLTDVRFHVLRNDGSPDTCLIECDGLGLES</sequence>
<dbReference type="Pfam" id="PF01137">
    <property type="entry name" value="RTC"/>
    <property type="match status" value="1"/>
</dbReference>
<protein>
    <recommendedName>
        <fullName evidence="3">RNA 3'-terminal phosphate cyclase</fullName>
        <ecNumber evidence="2">6.5.1.4</ecNumber>
    </recommendedName>
</protein>
<dbReference type="InterPro" id="IPR023797">
    <property type="entry name" value="RNA3'_phos_cyclase_dom"/>
</dbReference>
<dbReference type="GO" id="GO:0005524">
    <property type="term" value="F:ATP binding"/>
    <property type="evidence" value="ECO:0007669"/>
    <property type="project" value="UniProtKB-KW"/>
</dbReference>
<dbReference type="InParanoid" id="A0A1X7V059"/>
<comment type="similarity">
    <text evidence="1">Belongs to the RNA 3'-terminal cyclase family. Type 1 subfamily.</text>
</comment>
<dbReference type="GO" id="GO:0003963">
    <property type="term" value="F:RNA-3'-phosphate cyclase activity"/>
    <property type="evidence" value="ECO:0007669"/>
    <property type="project" value="UniProtKB-EC"/>
</dbReference>
<dbReference type="SUPFAM" id="SSF55205">
    <property type="entry name" value="EPT/RTPC-like"/>
    <property type="match status" value="2"/>
</dbReference>
<feature type="domain" description="RNA 3'-terminal phosphate cyclase insert" evidence="11">
    <location>
        <begin position="221"/>
        <end position="326"/>
    </location>
</feature>
<name>A0A1X7V059_AMPQE</name>
<dbReference type="Pfam" id="PF05189">
    <property type="entry name" value="RTC_insert"/>
    <property type="match status" value="1"/>
</dbReference>
<dbReference type="EC" id="6.5.1.4" evidence="2"/>
<dbReference type="InterPro" id="IPR013791">
    <property type="entry name" value="RNA3'-term_phos_cycl_insert"/>
</dbReference>
<feature type="region of interest" description="Disordered" evidence="9">
    <location>
        <begin position="1"/>
        <end position="28"/>
    </location>
</feature>
<keyword evidence="13" id="KW-1185">Reference proteome</keyword>
<dbReference type="Proteomes" id="UP000007879">
    <property type="component" value="Unassembled WGS sequence"/>
</dbReference>
<evidence type="ECO:0000256" key="4">
    <source>
        <dbReference type="ARBA" id="ARBA00022598"/>
    </source>
</evidence>
<evidence type="ECO:0000256" key="8">
    <source>
        <dbReference type="PIRSR" id="PIRSR005378-2"/>
    </source>
</evidence>
<reference evidence="12" key="2">
    <citation type="submission" date="2017-05" db="UniProtKB">
        <authorList>
            <consortium name="EnsemblMetazoa"/>
        </authorList>
    </citation>
    <scope>IDENTIFICATION</scope>
</reference>
<dbReference type="Gene3D" id="3.30.360.20">
    <property type="entry name" value="RNA 3'-terminal phosphate cyclase, insert domain"/>
    <property type="match status" value="1"/>
</dbReference>
<dbReference type="AlphaFoldDB" id="A0A1X7V059"/>
<dbReference type="EnsemblMetazoa" id="Aqu2.1.33336_001">
    <property type="protein sequence ID" value="Aqu2.1.33336_001"/>
    <property type="gene ID" value="Aqu2.1.33336"/>
</dbReference>
<evidence type="ECO:0000256" key="6">
    <source>
        <dbReference type="ARBA" id="ARBA00024481"/>
    </source>
</evidence>
<dbReference type="GO" id="GO:0006396">
    <property type="term" value="P:RNA processing"/>
    <property type="evidence" value="ECO:0007669"/>
    <property type="project" value="InterPro"/>
</dbReference>
<dbReference type="EnsemblMetazoa" id="XM_019995810.1">
    <property type="protein sequence ID" value="XP_019851369.1"/>
    <property type="gene ID" value="LOC100640113"/>
</dbReference>